<comment type="caution">
    <text evidence="2">The sequence shown here is derived from an EMBL/GenBank/DDBJ whole genome shotgun (WGS) entry which is preliminary data.</text>
</comment>
<accession>A0ABV2CZ55</accession>
<evidence type="ECO:0000313" key="2">
    <source>
        <dbReference type="EMBL" id="MET1754891.1"/>
    </source>
</evidence>
<feature type="region of interest" description="Disordered" evidence="1">
    <location>
        <begin position="131"/>
        <end position="153"/>
    </location>
</feature>
<keyword evidence="3" id="KW-1185">Reference proteome</keyword>
<organism evidence="2 3">
    <name type="scientific">Novosphingobium kalidii</name>
    <dbReference type="NCBI Taxonomy" id="3230299"/>
    <lineage>
        <taxon>Bacteria</taxon>
        <taxon>Pseudomonadati</taxon>
        <taxon>Pseudomonadota</taxon>
        <taxon>Alphaproteobacteria</taxon>
        <taxon>Sphingomonadales</taxon>
        <taxon>Sphingomonadaceae</taxon>
        <taxon>Novosphingobium</taxon>
    </lineage>
</organism>
<reference evidence="2 3" key="1">
    <citation type="submission" date="2024-07" db="EMBL/GenBank/DDBJ databases">
        <title>Novosphingobium kalidii RD2P27.</title>
        <authorList>
            <person name="Sun J.-Q."/>
        </authorList>
    </citation>
    <scope>NUCLEOTIDE SEQUENCE [LARGE SCALE GENOMIC DNA]</scope>
    <source>
        <strain evidence="2 3">RD2P27</strain>
    </source>
</reference>
<dbReference type="Proteomes" id="UP001548713">
    <property type="component" value="Unassembled WGS sequence"/>
</dbReference>
<proteinExistence type="predicted"/>
<gene>
    <name evidence="2" type="ORF">ABVV53_05370</name>
</gene>
<dbReference type="RefSeq" id="WP_353983344.1">
    <property type="nucleotide sequence ID" value="NZ_JBEWLY010000008.1"/>
</dbReference>
<sequence>MGCDAENEMRYERYFAFFRSAPLVERISDPRLRLTSGDMELEVVNPEVTRLQNLPALNELRGAWKLQSLNGPGWGIGLTAFPGHLLITGNRIAYSPCQRDAVSFRYNGGRLNTNPTAPLPAKPDCAALAEDYHGPGAPRPIDVLDRAPCQPDR</sequence>
<evidence type="ECO:0000256" key="1">
    <source>
        <dbReference type="SAM" id="MobiDB-lite"/>
    </source>
</evidence>
<protein>
    <submittedName>
        <fullName evidence="2">Uncharacterized protein</fullName>
    </submittedName>
</protein>
<evidence type="ECO:0000313" key="3">
    <source>
        <dbReference type="Proteomes" id="UP001548713"/>
    </source>
</evidence>
<name>A0ABV2CZ55_9SPHN</name>
<dbReference type="EMBL" id="JBEWLY010000008">
    <property type="protein sequence ID" value="MET1754891.1"/>
    <property type="molecule type" value="Genomic_DNA"/>
</dbReference>